<name>A0A5N8WSK8_9ACTN</name>
<organism evidence="2 3">
    <name type="scientific">Streptomyces acidicola</name>
    <dbReference type="NCBI Taxonomy" id="2596892"/>
    <lineage>
        <taxon>Bacteria</taxon>
        <taxon>Bacillati</taxon>
        <taxon>Actinomycetota</taxon>
        <taxon>Actinomycetes</taxon>
        <taxon>Kitasatosporales</taxon>
        <taxon>Streptomycetaceae</taxon>
        <taxon>Streptomyces</taxon>
    </lineage>
</organism>
<evidence type="ECO:0000313" key="2">
    <source>
        <dbReference type="EMBL" id="MPY50237.1"/>
    </source>
</evidence>
<feature type="region of interest" description="Disordered" evidence="1">
    <location>
        <begin position="68"/>
        <end position="97"/>
    </location>
</feature>
<reference evidence="2 3" key="1">
    <citation type="submission" date="2019-09" db="EMBL/GenBank/DDBJ databases">
        <authorList>
            <person name="Duangmal K."/>
            <person name="Teo W.F.A."/>
            <person name="Lipun K."/>
        </authorList>
    </citation>
    <scope>NUCLEOTIDE SEQUENCE [LARGE SCALE GENOMIC DNA]</scope>
    <source>
        <strain evidence="2 3">K1PN6</strain>
    </source>
</reference>
<feature type="region of interest" description="Disordered" evidence="1">
    <location>
        <begin position="1"/>
        <end position="30"/>
    </location>
</feature>
<comment type="caution">
    <text evidence="2">The sequence shown here is derived from an EMBL/GenBank/DDBJ whole genome shotgun (WGS) entry which is preliminary data.</text>
</comment>
<sequence length="97" mass="10926">MPQSHGPVFRTHHDKCRARGRTHTRAPLRPARHRIGVLFAMLRDGTREMLGSRDGDFPRSATLERVPVTRARGHRESGGHVRARHPRLDDLVPADAA</sequence>
<dbReference type="Proteomes" id="UP000373149">
    <property type="component" value="Unassembled WGS sequence"/>
</dbReference>
<protein>
    <submittedName>
        <fullName evidence="2">Uncharacterized protein</fullName>
    </submittedName>
</protein>
<evidence type="ECO:0000256" key="1">
    <source>
        <dbReference type="SAM" id="MobiDB-lite"/>
    </source>
</evidence>
<keyword evidence="3" id="KW-1185">Reference proteome</keyword>
<evidence type="ECO:0000313" key="3">
    <source>
        <dbReference type="Proteomes" id="UP000373149"/>
    </source>
</evidence>
<proteinExistence type="predicted"/>
<feature type="compositionally biased region" description="Basic residues" evidence="1">
    <location>
        <begin position="10"/>
        <end position="30"/>
    </location>
</feature>
<gene>
    <name evidence="2" type="ORF">FPZ41_17355</name>
</gene>
<accession>A0A5N8WSK8</accession>
<dbReference type="AlphaFoldDB" id="A0A5N8WSK8"/>
<dbReference type="EMBL" id="VMNX01000056">
    <property type="protein sequence ID" value="MPY50237.1"/>
    <property type="molecule type" value="Genomic_DNA"/>
</dbReference>